<reference evidence="1 2" key="1">
    <citation type="submission" date="2024-02" db="EMBL/GenBank/DDBJ databases">
        <authorList>
            <person name="Vignale AGUSTIN F."/>
            <person name="Sosa J E."/>
            <person name="Modenutti C."/>
        </authorList>
    </citation>
    <scope>NUCLEOTIDE SEQUENCE [LARGE SCALE GENOMIC DNA]</scope>
</reference>
<organism evidence="1 2">
    <name type="scientific">Ilex paraguariensis</name>
    <name type="common">yerba mate</name>
    <dbReference type="NCBI Taxonomy" id="185542"/>
    <lineage>
        <taxon>Eukaryota</taxon>
        <taxon>Viridiplantae</taxon>
        <taxon>Streptophyta</taxon>
        <taxon>Embryophyta</taxon>
        <taxon>Tracheophyta</taxon>
        <taxon>Spermatophyta</taxon>
        <taxon>Magnoliopsida</taxon>
        <taxon>eudicotyledons</taxon>
        <taxon>Gunneridae</taxon>
        <taxon>Pentapetalae</taxon>
        <taxon>asterids</taxon>
        <taxon>campanulids</taxon>
        <taxon>Aquifoliales</taxon>
        <taxon>Aquifoliaceae</taxon>
        <taxon>Ilex</taxon>
    </lineage>
</organism>
<name>A0ABC8RD34_9AQUA</name>
<dbReference type="AlphaFoldDB" id="A0ABC8RD34"/>
<sequence length="106" mass="12074">MYYKPCTLVCYIQGFKLGLYAAYGLCSRQFVFSVTWCVSPTILSCLNVNDIKVDMIQLFACSSLVHCSTIEKQKLLVSTFEENFKAETILLLLLSEPIVYVLKLEE</sequence>
<protein>
    <submittedName>
        <fullName evidence="1">Uncharacterized protein</fullName>
    </submittedName>
</protein>
<dbReference type="Proteomes" id="UP001642360">
    <property type="component" value="Unassembled WGS sequence"/>
</dbReference>
<accession>A0ABC8RD34</accession>
<evidence type="ECO:0000313" key="1">
    <source>
        <dbReference type="EMBL" id="CAK9142880.1"/>
    </source>
</evidence>
<proteinExistence type="predicted"/>
<keyword evidence="2" id="KW-1185">Reference proteome</keyword>
<comment type="caution">
    <text evidence="1">The sequence shown here is derived from an EMBL/GenBank/DDBJ whole genome shotgun (WGS) entry which is preliminary data.</text>
</comment>
<dbReference type="EMBL" id="CAUOFW020001258">
    <property type="protein sequence ID" value="CAK9142880.1"/>
    <property type="molecule type" value="Genomic_DNA"/>
</dbReference>
<gene>
    <name evidence="1" type="ORF">ILEXP_LOCUS10574</name>
</gene>
<evidence type="ECO:0000313" key="2">
    <source>
        <dbReference type="Proteomes" id="UP001642360"/>
    </source>
</evidence>